<protein>
    <submittedName>
        <fullName evidence="1">Uncharacterized protein</fullName>
    </submittedName>
</protein>
<dbReference type="AlphaFoldDB" id="A0AAD1E7G6"/>
<dbReference type="RefSeq" id="WP_124301725.1">
    <property type="nucleotide sequence ID" value="NZ_CP027750.1"/>
</dbReference>
<accession>A0AAD1E7G6</accession>
<name>A0AAD1E7G6_9PSED</name>
<reference evidence="1 2" key="1">
    <citation type="submission" date="2018-03" db="EMBL/GenBank/DDBJ databases">
        <title>Diversity of phytobeneficial traits revealed by whole-genome analysis of worldwide-isolated phenazine-producing Pseudomonas spp.</title>
        <authorList>
            <person name="Biessy A."/>
            <person name="Novinscak A."/>
            <person name="Blom J."/>
            <person name="Leger G."/>
            <person name="Thomashow L.S."/>
            <person name="Cazorla F.M."/>
            <person name="Josic D."/>
            <person name="Filion M."/>
        </authorList>
    </citation>
    <scope>NUCLEOTIDE SEQUENCE [LARGE SCALE GENOMIC DNA]</scope>
    <source>
        <strain evidence="1 2">ChPhzS24</strain>
    </source>
</reference>
<organism evidence="1 2">
    <name type="scientific">Pseudomonas chlororaphis subsp. aureofaciens</name>
    <dbReference type="NCBI Taxonomy" id="587851"/>
    <lineage>
        <taxon>Bacteria</taxon>
        <taxon>Pseudomonadati</taxon>
        <taxon>Pseudomonadota</taxon>
        <taxon>Gammaproteobacteria</taxon>
        <taxon>Pseudomonadales</taxon>
        <taxon>Pseudomonadaceae</taxon>
        <taxon>Pseudomonas</taxon>
    </lineage>
</organism>
<dbReference type="EMBL" id="CP027750">
    <property type="protein sequence ID" value="AZE30305.1"/>
    <property type="molecule type" value="Genomic_DNA"/>
</dbReference>
<dbReference type="Proteomes" id="UP000280455">
    <property type="component" value="Chromosome"/>
</dbReference>
<gene>
    <name evidence="1" type="ORF">C4K07_3520</name>
</gene>
<proteinExistence type="predicted"/>
<evidence type="ECO:0000313" key="1">
    <source>
        <dbReference type="EMBL" id="AZE30305.1"/>
    </source>
</evidence>
<evidence type="ECO:0000313" key="2">
    <source>
        <dbReference type="Proteomes" id="UP000280455"/>
    </source>
</evidence>
<sequence>MKYLTRLCYNTDNWKKPSGVAPAKEVKSSYTSKFGFGHEEWLFRDDWVVDGWRYAFVQGVNKSRNRLLKDAQPFDLHLFSIEPKAKRRYVGEIREVECLTDRQAQDALALFQRNGWFQEMCEEIVQLGRNPEDLGHDEYAPYVFNIRFRLDNVTLYDVDEYSKPDDPIIERCKRYQLYSVVVQGDQTLGERRKPNGKDWITIPKIKPTTRTVTYQRTAEHARMQKKLLEQLKKDYPADIVLAEREYIDITVETQDALILYEIKSDLLPRTVLRQAIGQLLEYAYHTQVRKKTISLVAVGREPLYGDDAEYLDLLQSKFVLPLSYLCVPLD</sequence>